<evidence type="ECO:0000313" key="3">
    <source>
        <dbReference type="Proteomes" id="UP000007151"/>
    </source>
</evidence>
<protein>
    <submittedName>
        <fullName evidence="2">Uncharacterized protein</fullName>
    </submittedName>
</protein>
<dbReference type="Proteomes" id="UP000007151">
    <property type="component" value="Unassembled WGS sequence"/>
</dbReference>
<organism evidence="2 3">
    <name type="scientific">Danaus plexippus plexippus</name>
    <dbReference type="NCBI Taxonomy" id="278856"/>
    <lineage>
        <taxon>Eukaryota</taxon>
        <taxon>Metazoa</taxon>
        <taxon>Ecdysozoa</taxon>
        <taxon>Arthropoda</taxon>
        <taxon>Hexapoda</taxon>
        <taxon>Insecta</taxon>
        <taxon>Pterygota</taxon>
        <taxon>Neoptera</taxon>
        <taxon>Endopterygota</taxon>
        <taxon>Lepidoptera</taxon>
        <taxon>Glossata</taxon>
        <taxon>Ditrysia</taxon>
        <taxon>Papilionoidea</taxon>
        <taxon>Nymphalidae</taxon>
        <taxon>Danainae</taxon>
        <taxon>Danaini</taxon>
        <taxon>Danaina</taxon>
        <taxon>Danaus</taxon>
        <taxon>Danaus</taxon>
    </lineage>
</organism>
<reference evidence="2 3" key="1">
    <citation type="journal article" date="2011" name="Cell">
        <title>The monarch butterfly genome yields insights into long-distance migration.</title>
        <authorList>
            <person name="Zhan S."/>
            <person name="Merlin C."/>
            <person name="Boore J.L."/>
            <person name="Reppert S.M."/>
        </authorList>
    </citation>
    <scope>NUCLEOTIDE SEQUENCE [LARGE SCALE GENOMIC DNA]</scope>
    <source>
        <strain evidence="2">F-2</strain>
    </source>
</reference>
<comment type="caution">
    <text evidence="2">The sequence shown here is derived from an EMBL/GenBank/DDBJ whole genome shotgun (WGS) entry which is preliminary data.</text>
</comment>
<gene>
    <name evidence="2" type="ORF">KGM_200159</name>
</gene>
<evidence type="ECO:0000313" key="2">
    <source>
        <dbReference type="EMBL" id="OWR45212.1"/>
    </source>
</evidence>
<evidence type="ECO:0000256" key="1">
    <source>
        <dbReference type="SAM" id="MobiDB-lite"/>
    </source>
</evidence>
<dbReference type="EMBL" id="AGBW02012324">
    <property type="protein sequence ID" value="OWR45212.1"/>
    <property type="molecule type" value="Genomic_DNA"/>
</dbReference>
<feature type="compositionally biased region" description="Polar residues" evidence="1">
    <location>
        <begin position="15"/>
        <end position="33"/>
    </location>
</feature>
<feature type="compositionally biased region" description="Basic and acidic residues" evidence="1">
    <location>
        <begin position="80"/>
        <end position="92"/>
    </location>
</feature>
<dbReference type="eggNOG" id="ENOG502T7W4">
    <property type="taxonomic scope" value="Eukaryota"/>
</dbReference>
<dbReference type="AlphaFoldDB" id="A0A212EUP4"/>
<feature type="region of interest" description="Disordered" evidence="1">
    <location>
        <begin position="14"/>
        <end position="41"/>
    </location>
</feature>
<keyword evidence="3" id="KW-1185">Reference proteome</keyword>
<name>A0A212EUP4_DANPL</name>
<dbReference type="KEGG" id="dpl:KGM_200159"/>
<dbReference type="InParanoid" id="A0A212EUP4"/>
<feature type="region of interest" description="Disordered" evidence="1">
    <location>
        <begin position="68"/>
        <end position="92"/>
    </location>
</feature>
<accession>A0A212EUP4</accession>
<sequence>MSNIRAPVCAALVQSPHTPHKLSSSRQNTNKNISGPHLMRYRPKHKLPYYLPHGRGLSRITSDTSNIPRRCLRYNGPREGAARNDADRERRARGDWEARARAAEADATRLTGKLHAAQREIAR</sequence>
<proteinExistence type="predicted"/>